<evidence type="ECO:0000313" key="1">
    <source>
        <dbReference type="EMBL" id="KAG0435802.1"/>
    </source>
</evidence>
<proteinExistence type="predicted"/>
<keyword evidence="2" id="KW-1185">Reference proteome</keyword>
<organism evidence="1 2">
    <name type="scientific">Ixodes persulcatus</name>
    <name type="common">Taiga tick</name>
    <dbReference type="NCBI Taxonomy" id="34615"/>
    <lineage>
        <taxon>Eukaryota</taxon>
        <taxon>Metazoa</taxon>
        <taxon>Ecdysozoa</taxon>
        <taxon>Arthropoda</taxon>
        <taxon>Chelicerata</taxon>
        <taxon>Arachnida</taxon>
        <taxon>Acari</taxon>
        <taxon>Parasitiformes</taxon>
        <taxon>Ixodida</taxon>
        <taxon>Ixodoidea</taxon>
        <taxon>Ixodidae</taxon>
        <taxon>Ixodinae</taxon>
        <taxon>Ixodes</taxon>
    </lineage>
</organism>
<accession>A0AC60QL64</accession>
<comment type="caution">
    <text evidence="1">The sequence shown here is derived from an EMBL/GenBank/DDBJ whole genome shotgun (WGS) entry which is preliminary data.</text>
</comment>
<dbReference type="Proteomes" id="UP000805193">
    <property type="component" value="Unassembled WGS sequence"/>
</dbReference>
<sequence>MLPVQFRKFCEFSSLPYSPRALERATIKVKAAVGLLRIESLAAAQQEECRASEPPCASPMMSIETDARHACRKNSYHTDVIALGQETHKIVGIVHVTKNDEISSQKHEVVGTKKLYEYFDSKGIELKDHAHDRNTSVNKIIRERNGNTTNTNDRWHAAKSIKKGMMAIASGTKKNEGKTWHQQLSDKCQPVRNHVYFAMATCGGDADTLRATLLNCVNHFSGDHRCCASESQCKEVGHVPSTLLVKDPVAIDLLTNFIKSTTVYKHAHDFVRSKDTFYVESFNNTVLMYLDKRIHYQNETYNLRQSLAMLDWNEHVGRTSTSVYRVEDCRHPDRQGGKKNYCKKSYR</sequence>
<evidence type="ECO:0000313" key="2">
    <source>
        <dbReference type="Proteomes" id="UP000805193"/>
    </source>
</evidence>
<reference evidence="1 2" key="1">
    <citation type="journal article" date="2020" name="Cell">
        <title>Large-Scale Comparative Analyses of Tick Genomes Elucidate Their Genetic Diversity and Vector Capacities.</title>
        <authorList>
            <consortium name="Tick Genome and Microbiome Consortium (TIGMIC)"/>
            <person name="Jia N."/>
            <person name="Wang J."/>
            <person name="Shi W."/>
            <person name="Du L."/>
            <person name="Sun Y."/>
            <person name="Zhan W."/>
            <person name="Jiang J.F."/>
            <person name="Wang Q."/>
            <person name="Zhang B."/>
            <person name="Ji P."/>
            <person name="Bell-Sakyi L."/>
            <person name="Cui X.M."/>
            <person name="Yuan T.T."/>
            <person name="Jiang B.G."/>
            <person name="Yang W.F."/>
            <person name="Lam T.T."/>
            <person name="Chang Q.C."/>
            <person name="Ding S.J."/>
            <person name="Wang X.J."/>
            <person name="Zhu J.G."/>
            <person name="Ruan X.D."/>
            <person name="Zhao L."/>
            <person name="Wei J.T."/>
            <person name="Ye R.Z."/>
            <person name="Que T.C."/>
            <person name="Du C.H."/>
            <person name="Zhou Y.H."/>
            <person name="Cheng J.X."/>
            <person name="Dai P.F."/>
            <person name="Guo W.B."/>
            <person name="Han X.H."/>
            <person name="Huang E.J."/>
            <person name="Li L.F."/>
            <person name="Wei W."/>
            <person name="Gao Y.C."/>
            <person name="Liu J.Z."/>
            <person name="Shao H.Z."/>
            <person name="Wang X."/>
            <person name="Wang C.C."/>
            <person name="Yang T.C."/>
            <person name="Huo Q.B."/>
            <person name="Li W."/>
            <person name="Chen H.Y."/>
            <person name="Chen S.E."/>
            <person name="Zhou L.G."/>
            <person name="Ni X.B."/>
            <person name="Tian J.H."/>
            <person name="Sheng Y."/>
            <person name="Liu T."/>
            <person name="Pan Y.S."/>
            <person name="Xia L.Y."/>
            <person name="Li J."/>
            <person name="Zhao F."/>
            <person name="Cao W.C."/>
        </authorList>
    </citation>
    <scope>NUCLEOTIDE SEQUENCE [LARGE SCALE GENOMIC DNA]</scope>
    <source>
        <strain evidence="1">Iper-2018</strain>
    </source>
</reference>
<name>A0AC60QL64_IXOPE</name>
<dbReference type="EMBL" id="JABSTQ010007381">
    <property type="protein sequence ID" value="KAG0435802.1"/>
    <property type="molecule type" value="Genomic_DNA"/>
</dbReference>
<gene>
    <name evidence="1" type="ORF">HPB47_018316</name>
</gene>
<protein>
    <submittedName>
        <fullName evidence="1">Uncharacterized protein</fullName>
    </submittedName>
</protein>